<evidence type="ECO:0000313" key="7">
    <source>
        <dbReference type="EMBL" id="CAF3965918.1"/>
    </source>
</evidence>
<feature type="region of interest" description="Disordered" evidence="6">
    <location>
        <begin position="1"/>
        <end position="21"/>
    </location>
</feature>
<dbReference type="Pfam" id="PF10226">
    <property type="entry name" value="CCDC85"/>
    <property type="match status" value="1"/>
</dbReference>
<proteinExistence type="inferred from homology"/>
<feature type="coiled-coil region" evidence="5">
    <location>
        <begin position="57"/>
        <end position="84"/>
    </location>
</feature>
<sequence length="236" mass="27666">MQEFTIDEQEEEKIVQRNSPTLSSNDDLRELCFLLDAERNKMHELAEQWKQFGTSTIHKLECQIIDYQEKLNELEQRQILLLKENESLKTYINQMMITTNSNENSLKDKKIQQNIATQTHIEKHESSHHLCFHRPKPIYDRLSRTTTTTATATVQPRVSISKLTRQMSIDDPLQQQISIQNMFDAIKTAEVYESIEDIIGDNDESEKKLLKEFCNVSLKSVQIEEEEEEKKSTTFL</sequence>
<dbReference type="PANTHER" id="PTHR13546">
    <property type="entry name" value="RE60986P"/>
    <property type="match status" value="1"/>
</dbReference>
<evidence type="ECO:0000256" key="1">
    <source>
        <dbReference type="ARBA" id="ARBA00004536"/>
    </source>
</evidence>
<dbReference type="GO" id="GO:0005912">
    <property type="term" value="C:adherens junction"/>
    <property type="evidence" value="ECO:0007669"/>
    <property type="project" value="UniProtKB-SubCell"/>
</dbReference>
<evidence type="ECO:0000313" key="8">
    <source>
        <dbReference type="Proteomes" id="UP000663874"/>
    </source>
</evidence>
<accession>A0A819LIZ3</accession>
<reference evidence="7" key="1">
    <citation type="submission" date="2021-02" db="EMBL/GenBank/DDBJ databases">
        <authorList>
            <person name="Nowell W R."/>
        </authorList>
    </citation>
    <scope>NUCLEOTIDE SEQUENCE</scope>
</reference>
<evidence type="ECO:0000256" key="4">
    <source>
        <dbReference type="ARBA" id="ARBA00023054"/>
    </source>
</evidence>
<organism evidence="7 8">
    <name type="scientific">Rotaria sordida</name>
    <dbReference type="NCBI Taxonomy" id="392033"/>
    <lineage>
        <taxon>Eukaryota</taxon>
        <taxon>Metazoa</taxon>
        <taxon>Spiralia</taxon>
        <taxon>Gnathifera</taxon>
        <taxon>Rotifera</taxon>
        <taxon>Eurotatoria</taxon>
        <taxon>Bdelloidea</taxon>
        <taxon>Philodinida</taxon>
        <taxon>Philodinidae</taxon>
        <taxon>Rotaria</taxon>
    </lineage>
</organism>
<evidence type="ECO:0000256" key="5">
    <source>
        <dbReference type="SAM" id="Coils"/>
    </source>
</evidence>
<dbReference type="EMBL" id="CAJOBE010005244">
    <property type="protein sequence ID" value="CAF3965918.1"/>
    <property type="molecule type" value="Genomic_DNA"/>
</dbReference>
<dbReference type="AlphaFoldDB" id="A0A819LIZ3"/>
<dbReference type="InterPro" id="IPR019359">
    <property type="entry name" value="CCDC85"/>
</dbReference>
<keyword evidence="4 5" id="KW-0175">Coiled coil</keyword>
<comment type="similarity">
    <text evidence="2">Belongs to the CCDC85 family.</text>
</comment>
<protein>
    <submittedName>
        <fullName evidence="7">Uncharacterized protein</fullName>
    </submittedName>
</protein>
<keyword evidence="3" id="KW-0965">Cell junction</keyword>
<name>A0A819LIZ3_9BILA</name>
<dbReference type="PANTHER" id="PTHR13546:SF15">
    <property type="entry name" value="CCDC85"/>
    <property type="match status" value="1"/>
</dbReference>
<evidence type="ECO:0000256" key="6">
    <source>
        <dbReference type="SAM" id="MobiDB-lite"/>
    </source>
</evidence>
<dbReference type="Proteomes" id="UP000663874">
    <property type="component" value="Unassembled WGS sequence"/>
</dbReference>
<gene>
    <name evidence="7" type="ORF">FNK824_LOCUS24051</name>
</gene>
<feature type="compositionally biased region" description="Acidic residues" evidence="6">
    <location>
        <begin position="1"/>
        <end position="11"/>
    </location>
</feature>
<evidence type="ECO:0000256" key="3">
    <source>
        <dbReference type="ARBA" id="ARBA00022949"/>
    </source>
</evidence>
<comment type="caution">
    <text evidence="7">The sequence shown here is derived from an EMBL/GenBank/DDBJ whole genome shotgun (WGS) entry which is preliminary data.</text>
</comment>
<comment type="subcellular location">
    <subcellularLocation>
        <location evidence="1">Cell junction</location>
        <location evidence="1">Adherens junction</location>
    </subcellularLocation>
</comment>
<evidence type="ECO:0000256" key="2">
    <source>
        <dbReference type="ARBA" id="ARBA00009052"/>
    </source>
</evidence>